<evidence type="ECO:0000259" key="2">
    <source>
        <dbReference type="PROSITE" id="PS51352"/>
    </source>
</evidence>
<dbReference type="PANTHER" id="PTHR13887:SF55">
    <property type="entry name" value="SLR0313 PROTEIN"/>
    <property type="match status" value="1"/>
</dbReference>
<dbReference type="InterPro" id="IPR013766">
    <property type="entry name" value="Thioredoxin_domain"/>
</dbReference>
<evidence type="ECO:0000313" key="3">
    <source>
        <dbReference type="EMBL" id="TGY34097.1"/>
    </source>
</evidence>
<proteinExistence type="inferred from homology"/>
<organism evidence="3 4">
    <name type="scientific">Stenotrophomonas maltophilia</name>
    <name type="common">Pseudomonas maltophilia</name>
    <name type="synonym">Xanthomonas maltophilia</name>
    <dbReference type="NCBI Taxonomy" id="40324"/>
    <lineage>
        <taxon>Bacteria</taxon>
        <taxon>Pseudomonadati</taxon>
        <taxon>Pseudomonadota</taxon>
        <taxon>Gammaproteobacteria</taxon>
        <taxon>Lysobacterales</taxon>
        <taxon>Lysobacteraceae</taxon>
        <taxon>Stenotrophomonas</taxon>
        <taxon>Stenotrophomonas maltophilia group</taxon>
    </lineage>
</organism>
<accession>A0A4S2CYE7</accession>
<dbReference type="OrthoDB" id="9808135at2"/>
<protein>
    <submittedName>
        <fullName evidence="3">DsbA family protein</fullName>
    </submittedName>
</protein>
<dbReference type="PANTHER" id="PTHR13887">
    <property type="entry name" value="GLUTATHIONE S-TRANSFERASE KAPPA"/>
    <property type="match status" value="1"/>
</dbReference>
<dbReference type="SUPFAM" id="SSF52833">
    <property type="entry name" value="Thioredoxin-like"/>
    <property type="match status" value="1"/>
</dbReference>
<reference evidence="3 4" key="1">
    <citation type="submission" date="2019-04" db="EMBL/GenBank/DDBJ databases">
        <title>Microbes associate with the intestines of laboratory mice.</title>
        <authorList>
            <person name="Navarre W."/>
            <person name="Wong E."/>
            <person name="Huang K."/>
            <person name="Tropini C."/>
            <person name="Ng K."/>
            <person name="Yu B."/>
        </authorList>
    </citation>
    <scope>NUCLEOTIDE SEQUENCE [LARGE SCALE GENOMIC DNA]</scope>
    <source>
        <strain evidence="3 4">NM62_B4-13</strain>
    </source>
</reference>
<feature type="domain" description="Thioredoxin" evidence="2">
    <location>
        <begin position="1"/>
        <end position="127"/>
    </location>
</feature>
<dbReference type="RefSeq" id="WP_062165828.1">
    <property type="nucleotide sequence ID" value="NZ_SRYW01000007.1"/>
</dbReference>
<dbReference type="Pfam" id="PF13462">
    <property type="entry name" value="Thioredoxin_4"/>
    <property type="match status" value="1"/>
</dbReference>
<dbReference type="AlphaFoldDB" id="A0A4S2CYE7"/>
<dbReference type="InterPro" id="IPR036249">
    <property type="entry name" value="Thioredoxin-like_sf"/>
</dbReference>
<sequence length="178" mass="19405">MSTLRIPVNTRDHAQGPLDAPVILVEYGDYQCPYCGEAYEGIKELQAQFGASLCFVFRNFPLSDDHPQALPAAVFAEYAATHGKFWEAHDALYENQDRLGPAFYVELARELALDIEGLQEALEAGQLASRIQADLNGGLRSGVNGTPSFFINGQLCPIQDGVEDLAGPIHAILDGIQR</sequence>
<name>A0A4S2CYE7_STEMA</name>
<dbReference type="InterPro" id="IPR012336">
    <property type="entry name" value="Thioredoxin-like_fold"/>
</dbReference>
<comment type="caution">
    <text evidence="3">The sequence shown here is derived from an EMBL/GenBank/DDBJ whole genome shotgun (WGS) entry which is preliminary data.</text>
</comment>
<dbReference type="PROSITE" id="PS51352">
    <property type="entry name" value="THIOREDOXIN_2"/>
    <property type="match status" value="1"/>
</dbReference>
<comment type="similarity">
    <text evidence="1">Belongs to the thioredoxin family. DsbA subfamily.</text>
</comment>
<evidence type="ECO:0000313" key="4">
    <source>
        <dbReference type="Proteomes" id="UP000306631"/>
    </source>
</evidence>
<evidence type="ECO:0000256" key="1">
    <source>
        <dbReference type="ARBA" id="ARBA00005791"/>
    </source>
</evidence>
<dbReference type="Gene3D" id="3.40.30.10">
    <property type="entry name" value="Glutaredoxin"/>
    <property type="match status" value="1"/>
</dbReference>
<dbReference type="EMBL" id="SRYW01000007">
    <property type="protein sequence ID" value="TGY34097.1"/>
    <property type="molecule type" value="Genomic_DNA"/>
</dbReference>
<gene>
    <name evidence="3" type="ORF">E5352_09425</name>
</gene>
<dbReference type="Proteomes" id="UP000306631">
    <property type="component" value="Unassembled WGS sequence"/>
</dbReference>